<dbReference type="SUPFAM" id="SSF51735">
    <property type="entry name" value="NAD(P)-binding Rossmann-fold domains"/>
    <property type="match status" value="1"/>
</dbReference>
<dbReference type="PROSITE" id="PS00061">
    <property type="entry name" value="ADH_SHORT"/>
    <property type="match status" value="1"/>
</dbReference>
<keyword evidence="4" id="KW-1185">Reference proteome</keyword>
<dbReference type="PANTHER" id="PTHR42879:SF2">
    <property type="entry name" value="3-OXOACYL-[ACYL-CARRIER-PROTEIN] REDUCTASE FABG"/>
    <property type="match status" value="1"/>
</dbReference>
<evidence type="ECO:0000313" key="3">
    <source>
        <dbReference type="EMBL" id="MBC2575648.1"/>
    </source>
</evidence>
<keyword evidence="2" id="KW-0753">Steroid metabolism</keyword>
<dbReference type="InterPro" id="IPR002347">
    <property type="entry name" value="SDR_fam"/>
</dbReference>
<protein>
    <submittedName>
        <fullName evidence="3">3-oxoacyl-ACP reductase FabG</fullName>
    </submittedName>
</protein>
<proteinExistence type="inferred from homology"/>
<evidence type="ECO:0000256" key="1">
    <source>
        <dbReference type="ARBA" id="ARBA00006484"/>
    </source>
</evidence>
<evidence type="ECO:0000256" key="2">
    <source>
        <dbReference type="ARBA" id="ARBA00023221"/>
    </source>
</evidence>
<accession>A0ABR6TK88</accession>
<dbReference type="PANTHER" id="PTHR42879">
    <property type="entry name" value="3-OXOACYL-(ACYL-CARRIER-PROTEIN) REDUCTASE"/>
    <property type="match status" value="1"/>
</dbReference>
<dbReference type="PRINTS" id="PR00080">
    <property type="entry name" value="SDRFAMILY"/>
</dbReference>
<dbReference type="EMBL" id="JABGBW010000001">
    <property type="protein sequence ID" value="MBC2575648.1"/>
    <property type="molecule type" value="Genomic_DNA"/>
</dbReference>
<dbReference type="Gene3D" id="3.40.50.720">
    <property type="entry name" value="NAD(P)-binding Rossmann-like Domain"/>
    <property type="match status" value="1"/>
</dbReference>
<keyword evidence="2" id="KW-0443">Lipid metabolism</keyword>
<comment type="similarity">
    <text evidence="1">Belongs to the short-chain dehydrogenases/reductases (SDR) family.</text>
</comment>
<dbReference type="Pfam" id="PF13561">
    <property type="entry name" value="adh_short_C2"/>
    <property type="match status" value="1"/>
</dbReference>
<evidence type="ECO:0000313" key="4">
    <source>
        <dbReference type="Proteomes" id="UP000713904"/>
    </source>
</evidence>
<dbReference type="InterPro" id="IPR020904">
    <property type="entry name" value="Sc_DH/Rdtase_CS"/>
</dbReference>
<dbReference type="NCBIfam" id="NF009466">
    <property type="entry name" value="PRK12826.1-2"/>
    <property type="match status" value="1"/>
</dbReference>
<sequence>MENKEKKVAIVTGSSRGIGKEIASELARNNYKVLINYKKSQRIASKLKEKLISEGYDVDIFKADVSKSKEVDEMFRYCLEKYGTIDLLVNNAGVSLEGLITDVTEKEWDNLIDTNLKSVFLCSKKALNTMISNHSGKIINITSMWGVAGGSCEVVYSASKAGIIGFTKALAKEVGPSGINVNAIAPGVIMTDMMEKFSDKDIMALKDETPLMRVGSTEDVASLVVYLASEKSDFITGQIIGVNGGFVI</sequence>
<dbReference type="RefSeq" id="WP_185623639.1">
    <property type="nucleotide sequence ID" value="NZ_JABGBW010000001.1"/>
</dbReference>
<dbReference type="InterPro" id="IPR050259">
    <property type="entry name" value="SDR"/>
</dbReference>
<reference evidence="3 4" key="1">
    <citation type="submission" date="2020-05" db="EMBL/GenBank/DDBJ databases">
        <title>Draft genome of xy-202 and genomic insight in genome of the genus Peptostreptococcus.</title>
        <authorList>
            <person name="Zhang Z."/>
        </authorList>
    </citation>
    <scope>NUCLEOTIDE SEQUENCE [LARGE SCALE GENOMIC DNA]</scope>
    <source>
        <strain evidence="3 4">DSM 27025</strain>
    </source>
</reference>
<comment type="caution">
    <text evidence="3">The sequence shown here is derived from an EMBL/GenBank/DDBJ whole genome shotgun (WGS) entry which is preliminary data.</text>
</comment>
<dbReference type="NCBIfam" id="NF047420">
    <property type="entry name" value="EF_P_mod_YmfI"/>
    <property type="match status" value="1"/>
</dbReference>
<dbReference type="PRINTS" id="PR00081">
    <property type="entry name" value="GDHRDH"/>
</dbReference>
<name>A0ABR6TK88_9FIRM</name>
<dbReference type="Proteomes" id="UP000713904">
    <property type="component" value="Unassembled WGS sequence"/>
</dbReference>
<dbReference type="NCBIfam" id="NF005559">
    <property type="entry name" value="PRK07231.1"/>
    <property type="match status" value="1"/>
</dbReference>
<dbReference type="InterPro" id="IPR036291">
    <property type="entry name" value="NAD(P)-bd_dom_sf"/>
</dbReference>
<organism evidence="3 4">
    <name type="scientific">Peptostreptococcus canis</name>
    <dbReference type="NCBI Taxonomy" id="1159213"/>
    <lineage>
        <taxon>Bacteria</taxon>
        <taxon>Bacillati</taxon>
        <taxon>Bacillota</taxon>
        <taxon>Clostridia</taxon>
        <taxon>Peptostreptococcales</taxon>
        <taxon>Peptostreptococcaceae</taxon>
        <taxon>Peptostreptococcus</taxon>
    </lineage>
</organism>
<gene>
    <name evidence="3" type="primary">fabG</name>
    <name evidence="3" type="ORF">HLB29_03015</name>
</gene>